<proteinExistence type="inferred from homology"/>
<name>A0ABX8SA15_9ACTN</name>
<gene>
    <name evidence="5" type="ORF">KV203_04455</name>
</gene>
<dbReference type="RefSeq" id="WP_066468528.1">
    <property type="nucleotide sequence ID" value="NZ_CBCRUZ010000004.1"/>
</dbReference>
<keyword evidence="3" id="KW-0274">FAD</keyword>
<dbReference type="InterPro" id="IPR020946">
    <property type="entry name" value="Flavin_mOase-like"/>
</dbReference>
<evidence type="ECO:0000256" key="2">
    <source>
        <dbReference type="ARBA" id="ARBA00022630"/>
    </source>
</evidence>
<keyword evidence="6" id="KW-1185">Reference proteome</keyword>
<keyword evidence="4" id="KW-0560">Oxidoreductase</keyword>
<evidence type="ECO:0000256" key="4">
    <source>
        <dbReference type="ARBA" id="ARBA00023002"/>
    </source>
</evidence>
<dbReference type="Gene3D" id="3.50.50.60">
    <property type="entry name" value="FAD/NAD(P)-binding domain"/>
    <property type="match status" value="2"/>
</dbReference>
<evidence type="ECO:0000256" key="3">
    <source>
        <dbReference type="ARBA" id="ARBA00022827"/>
    </source>
</evidence>
<dbReference type="Proteomes" id="UP000887023">
    <property type="component" value="Chromosome"/>
</dbReference>
<dbReference type="PANTHER" id="PTHR42877">
    <property type="entry name" value="L-ORNITHINE N(5)-MONOOXYGENASE-RELATED"/>
    <property type="match status" value="1"/>
</dbReference>
<keyword evidence="2" id="KW-0285">Flavoprotein</keyword>
<reference evidence="5" key="1">
    <citation type="submission" date="2021-07" db="EMBL/GenBank/DDBJ databases">
        <title>Candidatus Kaistella beijingensis sp. nov. isolated from a municipal wastewater treatment plant is involved in sludge foaming.</title>
        <authorList>
            <person name="Song Y."/>
            <person name="Liu S.-J."/>
        </authorList>
    </citation>
    <scope>NUCLEOTIDE SEQUENCE</scope>
    <source>
        <strain evidence="5">DSM 43998</strain>
    </source>
</reference>
<organism evidence="5 6">
    <name type="scientific">Skermania pinensis</name>
    <dbReference type="NCBI Taxonomy" id="39122"/>
    <lineage>
        <taxon>Bacteria</taxon>
        <taxon>Bacillati</taxon>
        <taxon>Actinomycetota</taxon>
        <taxon>Actinomycetes</taxon>
        <taxon>Mycobacteriales</taxon>
        <taxon>Gordoniaceae</taxon>
        <taxon>Skermania</taxon>
    </lineage>
</organism>
<dbReference type="PANTHER" id="PTHR42877:SF4">
    <property type="entry name" value="FAD_NAD(P)-BINDING DOMAIN-CONTAINING PROTEIN-RELATED"/>
    <property type="match status" value="1"/>
</dbReference>
<dbReference type="InterPro" id="IPR036188">
    <property type="entry name" value="FAD/NAD-bd_sf"/>
</dbReference>
<protein>
    <submittedName>
        <fullName evidence="5">NAD(P)/FAD-dependent oxidoreductase</fullName>
    </submittedName>
</protein>
<dbReference type="InterPro" id="IPR051209">
    <property type="entry name" value="FAD-bind_Monooxygenase_sf"/>
</dbReference>
<dbReference type="SUPFAM" id="SSF51905">
    <property type="entry name" value="FAD/NAD(P)-binding domain"/>
    <property type="match status" value="1"/>
</dbReference>
<evidence type="ECO:0000313" key="6">
    <source>
        <dbReference type="Proteomes" id="UP000887023"/>
    </source>
</evidence>
<accession>A0ABX8SA15</accession>
<sequence>MSPQVTDNGVRNRHVNTIVIGSGFAGLGTAIRLAQDGHTDFLVLERGADVGGTWRDNTYPGAACDVPSQLYSYSFAPNPEWTRSFSRQPEIQRYIKQVARKYGVLDRHVFDCDVTSARWNDDDGLWEIDSTQGSFTAKVLVSAVGALCEPALPNIKGIETFAGQIFHSARWDHDADLTGKRVAIIGTGASAIQIIPAIAPKVARLDVYQRTAPWLLPRVDRAYTQVEKLAFKYVPGMQQLYRAGIYLSRETQVVGLAKAPIAMKPLELLARAKLFYEVRDAELREKVTPDFAIGCKRMLISNEYYPALVRDNVDLVTDPIAEVTENAVVSADGTVREVDAIIVATGFHVTDSPTYATIKGRDGRSLADVFGDIGQQAYKGTAIANFPNMFFLVGPNTGLGHTSMVYMIESQINYVADAVRTMDRAGLRTVEVRLERQEKYNRDLQQALSHSVWTNGGCASWYLDKHGNNTTLWPGFTFQFRNQTRAFDDDAYHTTTLKIENLDKASSK</sequence>
<dbReference type="EMBL" id="CP079105">
    <property type="protein sequence ID" value="QXQ14662.1"/>
    <property type="molecule type" value="Genomic_DNA"/>
</dbReference>
<dbReference type="PRINTS" id="PR00469">
    <property type="entry name" value="PNDRDTASEII"/>
</dbReference>
<evidence type="ECO:0000256" key="1">
    <source>
        <dbReference type="ARBA" id="ARBA00010139"/>
    </source>
</evidence>
<dbReference type="Pfam" id="PF00743">
    <property type="entry name" value="FMO-like"/>
    <property type="match status" value="1"/>
</dbReference>
<comment type="similarity">
    <text evidence="1">Belongs to the FAD-binding monooxygenase family.</text>
</comment>
<evidence type="ECO:0000313" key="5">
    <source>
        <dbReference type="EMBL" id="QXQ14662.1"/>
    </source>
</evidence>